<name>A0AAE9RZ04_9ABAC</name>
<reference evidence="3" key="1">
    <citation type="journal article" date="2022" name="J. Invertebr. Pathol.">
        <title>Identification of a new nucleopolyhedrovirus isolated from the olive leaf moth, Palpita vitrealis, from two locations in Egypt.</title>
        <authorList>
            <person name="El-Salamouny S."/>
            <person name="Wennmann J.T."/>
            <person name="Kleespies R.G."/>
            <person name="Richert-Poggeler K.R."/>
            <person name="Mansour A."/>
            <person name="Awad M."/>
            <person name="Agamy E."/>
            <person name="Salama R."/>
            <person name="Jehle J.A."/>
        </authorList>
    </citation>
    <scope>NUCLEOTIDE SEQUENCE</scope>
    <source>
        <strain evidence="3">Giza 2005</strain>
    </source>
</reference>
<dbReference type="InterPro" id="IPR010639">
    <property type="entry name" value="Actin-rearrang-inducing_fac"/>
</dbReference>
<organism evidence="3 4">
    <name type="scientific">Palpita vitrealis nucleopolyhedrovirus</name>
    <dbReference type="NCBI Taxonomy" id="2951960"/>
    <lineage>
        <taxon>Viruses</taxon>
        <taxon>Viruses incertae sedis</taxon>
        <taxon>Naldaviricetes</taxon>
        <taxon>Lefavirales</taxon>
        <taxon>Baculoviridae</taxon>
        <taxon>Alphabaculovirus</taxon>
        <taxon>Alphabaculovirus pavitrealis</taxon>
    </lineage>
</organism>
<feature type="transmembrane region" description="Helical" evidence="2">
    <location>
        <begin position="48"/>
        <end position="70"/>
    </location>
</feature>
<sequence length="389" mass="45041">MLKSLVNLLQCGLNVSLTIVYIIIFILSILGVVDTKYSFLLEIDVKVINLSITTMTLFGIWIMFYMVYYICKIIECGKEKKEIIKNNYGIIYTEIIVNCIVLLYWILLALFQIYVFQYGHIPVFDVKYRHYDLNSLCWNNIIHVKLDYENVENMNSNCVYVNELNVSYKKCVTCRKTITYQEPTVFNQNYHVIVMCVITIAVVQFWSLYLQLKTLRQYMYFVQRMKAQKRSYEHYCDVDYILERQESKIKLLNAVSEGRKSTNLTVATNAQPLSSFEPVLPTFVQQTLQPSMSLNNDDDNIYKTPKPVYSVPKKVSCLCEPDLFAPPLPPPPPPLQFSSPPALTYSPPKPALLTPKPNLSTPKSNVSVSKLSRALSFKTELQNRLQRKF</sequence>
<accession>A0AAE9RZ04</accession>
<keyword evidence="2" id="KW-0472">Membrane</keyword>
<dbReference type="EMBL" id="OL685370">
    <property type="protein sequence ID" value="USC25872.1"/>
    <property type="molecule type" value="Genomic_DNA"/>
</dbReference>
<evidence type="ECO:0000256" key="1">
    <source>
        <dbReference type="SAM" id="MobiDB-lite"/>
    </source>
</evidence>
<protein>
    <submittedName>
        <fullName evidence="3">Arif-1</fullName>
    </submittedName>
</protein>
<feature type="transmembrane region" description="Helical" evidence="2">
    <location>
        <begin position="91"/>
        <end position="115"/>
    </location>
</feature>
<feature type="transmembrane region" description="Helical" evidence="2">
    <location>
        <begin position="190"/>
        <end position="210"/>
    </location>
</feature>
<dbReference type="Proteomes" id="UP001256712">
    <property type="component" value="Segment"/>
</dbReference>
<feature type="transmembrane region" description="Helical" evidence="2">
    <location>
        <begin position="12"/>
        <end position="33"/>
    </location>
</feature>
<evidence type="ECO:0000256" key="2">
    <source>
        <dbReference type="SAM" id="Phobius"/>
    </source>
</evidence>
<keyword evidence="2" id="KW-0812">Transmembrane</keyword>
<keyword evidence="4" id="KW-1185">Reference proteome</keyword>
<evidence type="ECO:0000313" key="3">
    <source>
        <dbReference type="EMBL" id="USC25872.1"/>
    </source>
</evidence>
<keyword evidence="2" id="KW-1133">Transmembrane helix</keyword>
<feature type="region of interest" description="Disordered" evidence="1">
    <location>
        <begin position="330"/>
        <end position="365"/>
    </location>
</feature>
<proteinExistence type="predicted"/>
<dbReference type="Pfam" id="PF06770">
    <property type="entry name" value="Arif-1"/>
    <property type="match status" value="1"/>
</dbReference>
<evidence type="ECO:0000313" key="4">
    <source>
        <dbReference type="Proteomes" id="UP001256712"/>
    </source>
</evidence>